<organism evidence="1 2">
    <name type="scientific">Novosphingobium umbonatum</name>
    <dbReference type="NCBI Taxonomy" id="1908524"/>
    <lineage>
        <taxon>Bacteria</taxon>
        <taxon>Pseudomonadati</taxon>
        <taxon>Pseudomonadota</taxon>
        <taxon>Alphaproteobacteria</taxon>
        <taxon>Sphingomonadales</taxon>
        <taxon>Sphingomonadaceae</taxon>
        <taxon>Novosphingobium</taxon>
    </lineage>
</organism>
<dbReference type="RefSeq" id="WP_127706748.1">
    <property type="nucleotide sequence ID" value="NZ_SACO01000003.1"/>
</dbReference>
<dbReference type="OrthoDB" id="9797575at2"/>
<dbReference type="InterPro" id="IPR007838">
    <property type="entry name" value="Cell_div_ZapA-like"/>
</dbReference>
<dbReference type="Proteomes" id="UP000282837">
    <property type="component" value="Unassembled WGS sequence"/>
</dbReference>
<proteinExistence type="predicted"/>
<comment type="caution">
    <text evidence="1">The sequence shown here is derived from an EMBL/GenBank/DDBJ whole genome shotgun (WGS) entry which is preliminary data.</text>
</comment>
<reference evidence="1 2" key="1">
    <citation type="submission" date="2019-01" db="EMBL/GenBank/DDBJ databases">
        <authorList>
            <person name="Chen W.-M."/>
        </authorList>
    </citation>
    <scope>NUCLEOTIDE SEQUENCE [LARGE SCALE GENOMIC DNA]</scope>
    <source>
        <strain evidence="1 2">FSY-9</strain>
    </source>
</reference>
<name>A0A3S3TQA5_9SPHN</name>
<sequence length="110" mass="11736">MSKVNLLIGGRDYAVACAEGEEAHVIHLGRMIDEKLVDQPATTAQSEVRSLLFASLLLADELNELRESAALAAAPAPTLVSVTQDPMLAERINAVAEKIEKLASQLEVLA</sequence>
<keyword evidence="2" id="KW-1185">Reference proteome</keyword>
<evidence type="ECO:0000313" key="2">
    <source>
        <dbReference type="Proteomes" id="UP000282837"/>
    </source>
</evidence>
<keyword evidence="1" id="KW-0131">Cell cycle</keyword>
<protein>
    <submittedName>
        <fullName evidence="1">Cell division protein ZapA</fullName>
    </submittedName>
</protein>
<dbReference type="EMBL" id="SACO01000003">
    <property type="protein sequence ID" value="RVU06144.1"/>
    <property type="molecule type" value="Genomic_DNA"/>
</dbReference>
<dbReference type="SUPFAM" id="SSF102829">
    <property type="entry name" value="Cell division protein ZapA-like"/>
    <property type="match status" value="1"/>
</dbReference>
<gene>
    <name evidence="1" type="ORF">EOE18_04665</name>
</gene>
<dbReference type="AlphaFoldDB" id="A0A3S3TQA5"/>
<evidence type="ECO:0000313" key="1">
    <source>
        <dbReference type="EMBL" id="RVU06144.1"/>
    </source>
</evidence>
<dbReference type="GO" id="GO:0051301">
    <property type="term" value="P:cell division"/>
    <property type="evidence" value="ECO:0007669"/>
    <property type="project" value="UniProtKB-KW"/>
</dbReference>
<keyword evidence="1" id="KW-0132">Cell division</keyword>
<dbReference type="Pfam" id="PF05164">
    <property type="entry name" value="ZapA"/>
    <property type="match status" value="1"/>
</dbReference>
<accession>A0A3S3TQA5</accession>
<dbReference type="InterPro" id="IPR036192">
    <property type="entry name" value="Cell_div_ZapA-like_sf"/>
</dbReference>